<dbReference type="GO" id="GO:0005615">
    <property type="term" value="C:extracellular space"/>
    <property type="evidence" value="ECO:0007669"/>
    <property type="project" value="TreeGrafter"/>
</dbReference>
<name>V9KXL4_CALMI</name>
<organism evidence="9">
    <name type="scientific">Callorhinchus milii</name>
    <name type="common">Ghost shark</name>
    <dbReference type="NCBI Taxonomy" id="7868"/>
    <lineage>
        <taxon>Eukaryota</taxon>
        <taxon>Metazoa</taxon>
        <taxon>Chordata</taxon>
        <taxon>Craniata</taxon>
        <taxon>Vertebrata</taxon>
        <taxon>Chondrichthyes</taxon>
        <taxon>Holocephali</taxon>
        <taxon>Chimaeriformes</taxon>
        <taxon>Callorhinchidae</taxon>
        <taxon>Callorhinchus</taxon>
    </lineage>
</organism>
<dbReference type="PANTHER" id="PTHR10559:SF15">
    <property type="entry name" value="COBALAMIN BINDING INTRINSIC FACTOR"/>
    <property type="match status" value="1"/>
</dbReference>
<evidence type="ECO:0000256" key="1">
    <source>
        <dbReference type="ARBA" id="ARBA00004613"/>
    </source>
</evidence>
<dbReference type="PANTHER" id="PTHR10559">
    <property type="entry name" value="TRANSCOBALAMIN-1/GASTRIC INTRINSIC FACTOR"/>
    <property type="match status" value="1"/>
</dbReference>
<comment type="similarity">
    <text evidence="2">Belongs to the eukaryotic cobalamin transport proteins family.</text>
</comment>
<dbReference type="AlphaFoldDB" id="V9KXL4"/>
<proteinExistence type="evidence at transcript level"/>
<evidence type="ECO:0000256" key="3">
    <source>
        <dbReference type="ARBA" id="ARBA00022426"/>
    </source>
</evidence>
<evidence type="ECO:0000313" key="9">
    <source>
        <dbReference type="EMBL" id="AFP03399.1"/>
    </source>
</evidence>
<evidence type="ECO:0000256" key="4">
    <source>
        <dbReference type="ARBA" id="ARBA00022525"/>
    </source>
</evidence>
<dbReference type="Gene3D" id="2.170.130.30">
    <property type="match status" value="1"/>
</dbReference>
<feature type="binding site" evidence="7">
    <location>
        <position position="153"/>
    </location>
    <ligand>
        <name>cyanocob(III)alamin</name>
        <dbReference type="ChEBI" id="CHEBI:17439"/>
    </ligand>
</feature>
<feature type="binding site" evidence="7">
    <location>
        <begin position="108"/>
        <end position="112"/>
    </location>
    <ligand>
        <name>cyanocob(III)alamin</name>
        <dbReference type="ChEBI" id="CHEBI:17439"/>
    </ligand>
</feature>
<dbReference type="InterPro" id="IPR002157">
    <property type="entry name" value="Cbl-bd_prot"/>
</dbReference>
<dbReference type="GO" id="GO:0031419">
    <property type="term" value="F:cobalamin binding"/>
    <property type="evidence" value="ECO:0007669"/>
    <property type="project" value="InterPro"/>
</dbReference>
<keyword evidence="3" id="KW-0171">Cobalt transport</keyword>
<comment type="subcellular location">
    <subcellularLocation>
        <location evidence="1">Secreted</location>
    </subcellularLocation>
</comment>
<feature type="binding site" evidence="7">
    <location>
        <position position="200"/>
    </location>
    <ligand>
        <name>cyanocob(III)alamin</name>
        <dbReference type="ChEBI" id="CHEBI:17439"/>
    </ligand>
</feature>
<dbReference type="GO" id="GO:0015889">
    <property type="term" value="P:cobalamin transport"/>
    <property type="evidence" value="ECO:0007669"/>
    <property type="project" value="InterPro"/>
</dbReference>
<evidence type="ECO:0000256" key="7">
    <source>
        <dbReference type="PIRSR" id="PIRSR602157-1"/>
    </source>
</evidence>
<dbReference type="GO" id="GO:0006824">
    <property type="term" value="P:cobalt ion transport"/>
    <property type="evidence" value="ECO:0007669"/>
    <property type="project" value="UniProtKB-KW"/>
</dbReference>
<keyword evidence="3" id="KW-0813">Transport</keyword>
<feature type="binding site" evidence="7">
    <location>
        <position position="391"/>
    </location>
    <ligand>
        <name>cyanocob(III)alamin</name>
        <dbReference type="ChEBI" id="CHEBI:17439"/>
    </ligand>
</feature>
<feature type="binding site" evidence="7">
    <location>
        <position position="249"/>
    </location>
    <ligand>
        <name>cyanocob(III)alamin</name>
        <dbReference type="ChEBI" id="CHEBI:17439"/>
    </ligand>
</feature>
<dbReference type="EMBL" id="JW870881">
    <property type="protein sequence ID" value="AFP03399.1"/>
    <property type="molecule type" value="mRNA"/>
</dbReference>
<dbReference type="InterPro" id="IPR051588">
    <property type="entry name" value="Cobalamin_Transport"/>
</dbReference>
<keyword evidence="8" id="KW-1015">Disulfide bond</keyword>
<evidence type="ECO:0000256" key="2">
    <source>
        <dbReference type="ARBA" id="ARBA00006449"/>
    </source>
</evidence>
<sequence length="391" mass="42382">MVRSVAGNDSDPNPSVLIALRLSDRHNLAAEAELREGVKRVALEKASGGEEPLSSGLLALYIMSLSASCLDPSNLTDESSSRVDLFETLREKVAEEIKSIDALGRPKTNYYQFGLDLLAFCANEVHVPSAAVDRLTGAALRDNFTHGGRFSVDTASIAALALACLKKRDCENFSAEAETALEKLVAQILSHVRVDGTIGNLYSTGQAIEALRANQDLVPAGAWDCERSLRKVLEEIPKGSFDRPQAAAQVVPSLEGQTLLNVNHLKCSSDIDNLPLSPSPSTAPAGGMISVDYTVADRRHSIHDSVTVEISSGQVLFKVLEKARAMYPVRFRFEYAMTFWGESITGIRGIASNRTAHTYWQFLSGSQPIPRGVGSYIPSDGEHITANYTTW</sequence>
<keyword evidence="5" id="KW-0732">Signal</keyword>
<accession>V9KXL4</accession>
<keyword evidence="6 7" id="KW-0170">Cobalt</keyword>
<evidence type="ECO:0000256" key="8">
    <source>
        <dbReference type="PIRSR" id="PIRSR602157-2"/>
    </source>
</evidence>
<protein>
    <submittedName>
        <fullName evidence="9">Transcobalamin-1-like protein</fullName>
    </submittedName>
</protein>
<dbReference type="Gene3D" id="1.50.10.20">
    <property type="match status" value="1"/>
</dbReference>
<evidence type="ECO:0000256" key="5">
    <source>
        <dbReference type="ARBA" id="ARBA00022729"/>
    </source>
</evidence>
<feature type="disulfide bond" evidence="8">
    <location>
        <begin position="121"/>
        <end position="164"/>
    </location>
</feature>
<keyword evidence="3" id="KW-0406">Ion transport</keyword>
<reference evidence="9" key="1">
    <citation type="journal article" date="2014" name="Nature">
        <title>Elephant shark genome provides unique insights into gnathostome evolution.</title>
        <authorList>
            <consortium name="International Elephant Shark Genome Sequencing Consortium"/>
            <person name="Venkatesh B."/>
            <person name="Lee A.P."/>
            <person name="Ravi V."/>
            <person name="Maurya A.K."/>
            <person name="Lian M.M."/>
            <person name="Swann J.B."/>
            <person name="Ohta Y."/>
            <person name="Flajnik M.F."/>
            <person name="Sutoh Y."/>
            <person name="Kasahara M."/>
            <person name="Hoon S."/>
            <person name="Gangu V."/>
            <person name="Roy S.W."/>
            <person name="Irimia M."/>
            <person name="Korzh V."/>
            <person name="Kondrychyn I."/>
            <person name="Lim Z.W."/>
            <person name="Tay B.H."/>
            <person name="Tohari S."/>
            <person name="Kong K.W."/>
            <person name="Ho S."/>
            <person name="Lorente-Galdos B."/>
            <person name="Quilez J."/>
            <person name="Marques-Bonet T."/>
            <person name="Raney B.J."/>
            <person name="Ingham P.W."/>
            <person name="Tay A."/>
            <person name="Hillier L.W."/>
            <person name="Minx P."/>
            <person name="Boehm T."/>
            <person name="Wilson R.K."/>
            <person name="Brenner S."/>
            <person name="Warren W.C."/>
        </authorList>
    </citation>
    <scope>NUCLEOTIDE SEQUENCE</scope>
    <source>
        <tissue evidence="9">Intestine</tissue>
    </source>
</reference>
<evidence type="ECO:0000256" key="6">
    <source>
        <dbReference type="ARBA" id="ARBA00023285"/>
    </source>
</evidence>
<dbReference type="Pfam" id="PF01122">
    <property type="entry name" value="Cobalamin_bind"/>
    <property type="match status" value="1"/>
</dbReference>
<keyword evidence="4" id="KW-0964">Secreted</keyword>